<dbReference type="InterPro" id="IPR024567">
    <property type="entry name" value="RNase_HII/HIII_dom"/>
</dbReference>
<name>A0ABS1WVV0_9GAMM</name>
<dbReference type="PANTHER" id="PTHR10954:SF18">
    <property type="entry name" value="RIBONUCLEASE HII"/>
    <property type="match status" value="1"/>
</dbReference>
<feature type="region of interest" description="Disordered" evidence="17">
    <location>
        <begin position="209"/>
        <end position="254"/>
    </location>
</feature>
<dbReference type="Gene3D" id="3.30.420.10">
    <property type="entry name" value="Ribonuclease H-like superfamily/Ribonuclease H"/>
    <property type="match status" value="1"/>
</dbReference>
<reference evidence="19 20" key="1">
    <citation type="journal article" date="2021" name="Int. J. Syst. Evol. Microbiol.">
        <title>Steroidobacter gossypii sp. nov., isolated from soil of cotton cropping field.</title>
        <authorList>
            <person name="Huang R."/>
            <person name="Yang S."/>
            <person name="Zhen C."/>
            <person name="Liu W."/>
        </authorList>
    </citation>
    <scope>NUCLEOTIDE SEQUENCE [LARGE SCALE GENOMIC DNA]</scope>
    <source>
        <strain evidence="19 20">S1-65</strain>
    </source>
</reference>
<evidence type="ECO:0000256" key="2">
    <source>
        <dbReference type="ARBA" id="ARBA00001946"/>
    </source>
</evidence>
<keyword evidence="13 14" id="KW-0464">Manganese</keyword>
<keyword evidence="10 14" id="KW-0479">Metal-binding</keyword>
<evidence type="ECO:0000256" key="17">
    <source>
        <dbReference type="SAM" id="MobiDB-lite"/>
    </source>
</evidence>
<evidence type="ECO:0000259" key="18">
    <source>
        <dbReference type="PROSITE" id="PS51975"/>
    </source>
</evidence>
<evidence type="ECO:0000313" key="20">
    <source>
        <dbReference type="Proteomes" id="UP000661077"/>
    </source>
</evidence>
<evidence type="ECO:0000256" key="10">
    <source>
        <dbReference type="ARBA" id="ARBA00022723"/>
    </source>
</evidence>
<evidence type="ECO:0000256" key="1">
    <source>
        <dbReference type="ARBA" id="ARBA00000077"/>
    </source>
</evidence>
<dbReference type="NCBIfam" id="NF000595">
    <property type="entry name" value="PRK00015.1-3"/>
    <property type="match status" value="1"/>
</dbReference>
<evidence type="ECO:0000256" key="7">
    <source>
        <dbReference type="ARBA" id="ARBA00019179"/>
    </source>
</evidence>
<keyword evidence="9 14" id="KW-0540">Nuclease</keyword>
<dbReference type="Proteomes" id="UP000661077">
    <property type="component" value="Unassembled WGS sequence"/>
</dbReference>
<protein>
    <recommendedName>
        <fullName evidence="7 14">Ribonuclease HII</fullName>
        <shortName evidence="14">RNase HII</shortName>
        <ecNumber evidence="6 14">3.1.26.4</ecNumber>
    </recommendedName>
</protein>
<evidence type="ECO:0000313" key="19">
    <source>
        <dbReference type="EMBL" id="MBM0105077.1"/>
    </source>
</evidence>
<comment type="function">
    <text evidence="3 14 16">Endonuclease that specifically degrades the RNA of RNA-DNA hybrids.</text>
</comment>
<gene>
    <name evidence="14 19" type="primary">rnhB</name>
    <name evidence="19" type="ORF">JM946_09965</name>
</gene>
<dbReference type="InterPro" id="IPR012337">
    <property type="entry name" value="RNaseH-like_sf"/>
</dbReference>
<proteinExistence type="inferred from homology"/>
<feature type="binding site" evidence="14 15">
    <location>
        <position position="16"/>
    </location>
    <ligand>
        <name>a divalent metal cation</name>
        <dbReference type="ChEBI" id="CHEBI:60240"/>
    </ligand>
</feature>
<evidence type="ECO:0000256" key="11">
    <source>
        <dbReference type="ARBA" id="ARBA00022759"/>
    </source>
</evidence>
<dbReference type="SUPFAM" id="SSF53098">
    <property type="entry name" value="Ribonuclease H-like"/>
    <property type="match status" value="1"/>
</dbReference>
<organism evidence="19 20">
    <name type="scientific">Steroidobacter gossypii</name>
    <dbReference type="NCBI Taxonomy" id="2805490"/>
    <lineage>
        <taxon>Bacteria</taxon>
        <taxon>Pseudomonadati</taxon>
        <taxon>Pseudomonadota</taxon>
        <taxon>Gammaproteobacteria</taxon>
        <taxon>Steroidobacterales</taxon>
        <taxon>Steroidobacteraceae</taxon>
        <taxon>Steroidobacter</taxon>
    </lineage>
</organism>
<dbReference type="PROSITE" id="PS51975">
    <property type="entry name" value="RNASE_H_2"/>
    <property type="match status" value="1"/>
</dbReference>
<evidence type="ECO:0000256" key="14">
    <source>
        <dbReference type="HAMAP-Rule" id="MF_00052"/>
    </source>
</evidence>
<evidence type="ECO:0000256" key="16">
    <source>
        <dbReference type="RuleBase" id="RU003515"/>
    </source>
</evidence>
<comment type="cofactor">
    <cofactor evidence="14 15">
        <name>Mn(2+)</name>
        <dbReference type="ChEBI" id="CHEBI:29035"/>
    </cofactor>
    <cofactor evidence="14 15">
        <name>Mg(2+)</name>
        <dbReference type="ChEBI" id="CHEBI:18420"/>
    </cofactor>
    <text evidence="14 15">Manganese or magnesium. Binds 1 divalent metal ion per monomer in the absence of substrate. May bind a second metal ion after substrate binding.</text>
</comment>
<feature type="binding site" evidence="14 15">
    <location>
        <position position="107"/>
    </location>
    <ligand>
        <name>a divalent metal cation</name>
        <dbReference type="ChEBI" id="CHEBI:60240"/>
    </ligand>
</feature>
<evidence type="ECO:0000256" key="5">
    <source>
        <dbReference type="ARBA" id="ARBA00007383"/>
    </source>
</evidence>
<accession>A0ABS1WVV0</accession>
<sequence>MSLPLQAPGLVAGVDEAGRGPLAGPVVAAAVILDPRRRIRGIKDSKQLEAEERESLAIKIRGAALAWSVAWADVEEIDCHNILQATHLAMRRALLGLHIHPGHVQVDGNLCPSFIGLPMKCSYEAIIDGDTLRTCIGAASILAKVTRDRMMVELDAIYPNYGFASHKGYSTPQHYEALDQHGPTPIHRRSFEPVRIACSRLSPTHALYMPPLEPKPEPANGAPKASAGKKRKPSLVDESEALAGERETASMAGL</sequence>
<comment type="cofactor">
    <cofactor evidence="2">
        <name>Mg(2+)</name>
        <dbReference type="ChEBI" id="CHEBI:18420"/>
    </cofactor>
</comment>
<feature type="domain" description="RNase H type-2" evidence="18">
    <location>
        <begin position="9"/>
        <end position="203"/>
    </location>
</feature>
<dbReference type="GO" id="GO:0004523">
    <property type="term" value="F:RNA-DNA hybrid ribonuclease activity"/>
    <property type="evidence" value="ECO:0007669"/>
    <property type="project" value="UniProtKB-EC"/>
</dbReference>
<dbReference type="InterPro" id="IPR036397">
    <property type="entry name" value="RNaseH_sf"/>
</dbReference>
<comment type="catalytic activity">
    <reaction evidence="1 14 15 16">
        <text>Endonucleolytic cleavage to 5'-phosphomonoester.</text>
        <dbReference type="EC" id="3.1.26.4"/>
    </reaction>
</comment>
<evidence type="ECO:0000256" key="9">
    <source>
        <dbReference type="ARBA" id="ARBA00022722"/>
    </source>
</evidence>
<evidence type="ECO:0000256" key="8">
    <source>
        <dbReference type="ARBA" id="ARBA00022490"/>
    </source>
</evidence>
<evidence type="ECO:0000256" key="4">
    <source>
        <dbReference type="ARBA" id="ARBA00004496"/>
    </source>
</evidence>
<dbReference type="EMBL" id="JAEVLS010000002">
    <property type="protein sequence ID" value="MBM0105077.1"/>
    <property type="molecule type" value="Genomic_DNA"/>
</dbReference>
<evidence type="ECO:0000256" key="15">
    <source>
        <dbReference type="PROSITE-ProRule" id="PRU01319"/>
    </source>
</evidence>
<dbReference type="NCBIfam" id="NF000596">
    <property type="entry name" value="PRK00015.1-4"/>
    <property type="match status" value="1"/>
</dbReference>
<dbReference type="InterPro" id="IPR022898">
    <property type="entry name" value="RNase_HII"/>
</dbReference>
<comment type="subcellular location">
    <subcellularLocation>
        <location evidence="4 14">Cytoplasm</location>
    </subcellularLocation>
</comment>
<evidence type="ECO:0000256" key="3">
    <source>
        <dbReference type="ARBA" id="ARBA00004065"/>
    </source>
</evidence>
<comment type="caution">
    <text evidence="19">The sequence shown here is derived from an EMBL/GenBank/DDBJ whole genome shotgun (WGS) entry which is preliminary data.</text>
</comment>
<dbReference type="CDD" id="cd07182">
    <property type="entry name" value="RNase_HII_bacteria_HII_like"/>
    <property type="match status" value="1"/>
</dbReference>
<keyword evidence="12 14" id="KW-0378">Hydrolase</keyword>
<evidence type="ECO:0000256" key="12">
    <source>
        <dbReference type="ARBA" id="ARBA00022801"/>
    </source>
</evidence>
<dbReference type="Pfam" id="PF01351">
    <property type="entry name" value="RNase_HII"/>
    <property type="match status" value="1"/>
</dbReference>
<comment type="similarity">
    <text evidence="5 14 16">Belongs to the RNase HII family.</text>
</comment>
<evidence type="ECO:0000256" key="6">
    <source>
        <dbReference type="ARBA" id="ARBA00012180"/>
    </source>
</evidence>
<dbReference type="EC" id="3.1.26.4" evidence="6 14"/>
<evidence type="ECO:0000256" key="13">
    <source>
        <dbReference type="ARBA" id="ARBA00023211"/>
    </source>
</evidence>
<dbReference type="InterPro" id="IPR001352">
    <property type="entry name" value="RNase_HII/HIII"/>
</dbReference>
<keyword evidence="20" id="KW-1185">Reference proteome</keyword>
<keyword evidence="11 14" id="KW-0255">Endonuclease</keyword>
<dbReference type="PANTHER" id="PTHR10954">
    <property type="entry name" value="RIBONUCLEASE H2 SUBUNIT A"/>
    <property type="match status" value="1"/>
</dbReference>
<dbReference type="HAMAP" id="MF_00052_B">
    <property type="entry name" value="RNase_HII_B"/>
    <property type="match status" value="1"/>
</dbReference>
<keyword evidence="8 14" id="KW-0963">Cytoplasm</keyword>
<feature type="binding site" evidence="14 15">
    <location>
        <position position="15"/>
    </location>
    <ligand>
        <name>a divalent metal cation</name>
        <dbReference type="ChEBI" id="CHEBI:60240"/>
    </ligand>
</feature>